<dbReference type="EMBL" id="CP000774">
    <property type="protein sequence ID" value="ABS62276.1"/>
    <property type="molecule type" value="Genomic_DNA"/>
</dbReference>
<gene>
    <name evidence="11" type="primary">ubiA</name>
    <name evidence="13" type="ordered locus">Plav_0653</name>
</gene>
<name>A7HQU3_PARL1</name>
<evidence type="ECO:0000256" key="1">
    <source>
        <dbReference type="ARBA" id="ARBA00001946"/>
    </source>
</evidence>
<feature type="transmembrane region" description="Helical" evidence="11">
    <location>
        <begin position="97"/>
        <end position="121"/>
    </location>
</feature>
<keyword evidence="9 11" id="KW-1133">Transmembrane helix</keyword>
<comment type="pathway">
    <text evidence="11">Cofactor biosynthesis; ubiquinone biosynthesis.</text>
</comment>
<dbReference type="HOGENOM" id="CLU_034879_0_2_5"/>
<dbReference type="PROSITE" id="PS00943">
    <property type="entry name" value="UBIA"/>
    <property type="match status" value="1"/>
</dbReference>
<evidence type="ECO:0000256" key="11">
    <source>
        <dbReference type="HAMAP-Rule" id="MF_01635"/>
    </source>
</evidence>
<dbReference type="InterPro" id="IPR044878">
    <property type="entry name" value="UbiA_sf"/>
</dbReference>
<dbReference type="HAMAP" id="MF_01635">
    <property type="entry name" value="UbiA"/>
    <property type="match status" value="1"/>
</dbReference>
<keyword evidence="8 11" id="KW-0812">Transmembrane</keyword>
<keyword evidence="10 11" id="KW-0472">Membrane</keyword>
<feature type="transmembrane region" description="Helical" evidence="11">
    <location>
        <begin position="74"/>
        <end position="91"/>
    </location>
</feature>
<dbReference type="eggNOG" id="COG0382">
    <property type="taxonomic scope" value="Bacteria"/>
</dbReference>
<comment type="similarity">
    <text evidence="3 11">Belongs to the UbiA prenyltransferase family.</text>
</comment>
<comment type="subcellular location">
    <subcellularLocation>
        <location evidence="11">Cell inner membrane</location>
        <topology evidence="11">Multi-pass membrane protein</topology>
    </subcellularLocation>
    <subcellularLocation>
        <location evidence="2">Membrane</location>
        <topology evidence="2">Multi-pass membrane protein</topology>
    </subcellularLocation>
</comment>
<dbReference type="PANTHER" id="PTHR11048">
    <property type="entry name" value="PRENYLTRANSFERASES"/>
    <property type="match status" value="1"/>
</dbReference>
<feature type="transmembrane region" description="Helical" evidence="11">
    <location>
        <begin position="267"/>
        <end position="299"/>
    </location>
</feature>
<keyword evidence="4 11" id="KW-1003">Cell membrane</keyword>
<dbReference type="Gene3D" id="1.10.357.140">
    <property type="entry name" value="UbiA prenyltransferase"/>
    <property type="match status" value="1"/>
</dbReference>
<comment type="function">
    <text evidence="11">Catalyzes the prenylation of para-hydroxybenzoate (PHB) with an all-trans polyprenyl group. Mediates the second step in the final reaction sequence of ubiquinone-8 (UQ-8) biosynthesis, which is the condensation of the polyisoprenoid side chain with PHB, generating the first membrane-bound Q intermediate 3-octaprenyl-4-hydroxybenzoate.</text>
</comment>
<dbReference type="InterPro" id="IPR006370">
    <property type="entry name" value="HB_polyprenyltransferase-like"/>
</dbReference>
<dbReference type="NCBIfam" id="TIGR01474">
    <property type="entry name" value="ubiA_proteo"/>
    <property type="match status" value="1"/>
</dbReference>
<dbReference type="InterPro" id="IPR030470">
    <property type="entry name" value="UbiA_prenylTrfase_CS"/>
</dbReference>
<dbReference type="AlphaFoldDB" id="A7HQU3"/>
<comment type="catalytic activity">
    <reaction evidence="11">
        <text>all-trans-octaprenyl diphosphate + 4-hydroxybenzoate = 4-hydroxy-3-(all-trans-octaprenyl)benzoate + diphosphate</text>
        <dbReference type="Rhea" id="RHEA:27782"/>
        <dbReference type="ChEBI" id="CHEBI:1617"/>
        <dbReference type="ChEBI" id="CHEBI:17879"/>
        <dbReference type="ChEBI" id="CHEBI:33019"/>
        <dbReference type="ChEBI" id="CHEBI:57711"/>
        <dbReference type="EC" id="2.5.1.39"/>
    </reaction>
</comment>
<feature type="transmembrane region" description="Helical" evidence="11">
    <location>
        <begin position="142"/>
        <end position="162"/>
    </location>
</feature>
<dbReference type="InterPro" id="IPR039653">
    <property type="entry name" value="Prenyltransferase"/>
</dbReference>
<reference evidence="13 14" key="1">
    <citation type="journal article" date="2011" name="Stand. Genomic Sci.">
        <title>Complete genome sequence of Parvibaculum lavamentivorans type strain (DS-1(T)).</title>
        <authorList>
            <person name="Schleheck D."/>
            <person name="Weiss M."/>
            <person name="Pitluck S."/>
            <person name="Bruce D."/>
            <person name="Land M.L."/>
            <person name="Han S."/>
            <person name="Saunders E."/>
            <person name="Tapia R."/>
            <person name="Detter C."/>
            <person name="Brettin T."/>
            <person name="Han J."/>
            <person name="Woyke T."/>
            <person name="Goodwin L."/>
            <person name="Pennacchio L."/>
            <person name="Nolan M."/>
            <person name="Cook A.M."/>
            <person name="Kjelleberg S."/>
            <person name="Thomas T."/>
        </authorList>
    </citation>
    <scope>NUCLEOTIDE SEQUENCE [LARGE SCALE GENOMIC DNA]</scope>
    <source>
        <strain evidence="14">DS-1 / DSM 13023 / NCIMB 13966</strain>
    </source>
</reference>
<evidence type="ECO:0000256" key="9">
    <source>
        <dbReference type="ARBA" id="ARBA00022989"/>
    </source>
</evidence>
<dbReference type="GO" id="GO:0006744">
    <property type="term" value="P:ubiquinone biosynthetic process"/>
    <property type="evidence" value="ECO:0007669"/>
    <property type="project" value="UniProtKB-UniRule"/>
</dbReference>
<feature type="transmembrane region" description="Helical" evidence="11">
    <location>
        <begin position="206"/>
        <end position="230"/>
    </location>
</feature>
<proteinExistence type="inferred from homology"/>
<feature type="transmembrane region" description="Helical" evidence="11">
    <location>
        <begin position="168"/>
        <end position="186"/>
    </location>
</feature>
<dbReference type="UniPathway" id="UPA00232"/>
<evidence type="ECO:0000256" key="3">
    <source>
        <dbReference type="ARBA" id="ARBA00005985"/>
    </source>
</evidence>
<accession>A7HQU3</accession>
<dbReference type="FunFam" id="1.20.120.1780:FF:000001">
    <property type="entry name" value="4-hydroxybenzoate octaprenyltransferase"/>
    <property type="match status" value="1"/>
</dbReference>
<dbReference type="PANTHER" id="PTHR11048:SF28">
    <property type="entry name" value="4-HYDROXYBENZOATE POLYPRENYLTRANSFERASE, MITOCHONDRIAL"/>
    <property type="match status" value="1"/>
</dbReference>
<comment type="cofactor">
    <cofactor evidence="1 11">
        <name>Mg(2+)</name>
        <dbReference type="ChEBI" id="CHEBI:18420"/>
    </cofactor>
</comment>
<evidence type="ECO:0000256" key="4">
    <source>
        <dbReference type="ARBA" id="ARBA00022475"/>
    </source>
</evidence>
<dbReference type="GO" id="GO:0005886">
    <property type="term" value="C:plasma membrane"/>
    <property type="evidence" value="ECO:0007669"/>
    <property type="project" value="UniProtKB-SubCell"/>
</dbReference>
<dbReference type="Pfam" id="PF01040">
    <property type="entry name" value="UbiA"/>
    <property type="match status" value="1"/>
</dbReference>
<keyword evidence="5 11" id="KW-0997">Cell inner membrane</keyword>
<evidence type="ECO:0000256" key="6">
    <source>
        <dbReference type="ARBA" id="ARBA00022679"/>
    </source>
</evidence>
<evidence type="ECO:0000256" key="8">
    <source>
        <dbReference type="ARBA" id="ARBA00022692"/>
    </source>
</evidence>
<dbReference type="InterPro" id="IPR000537">
    <property type="entry name" value="UbiA_prenyltransferase"/>
</dbReference>
<dbReference type="GO" id="GO:0008412">
    <property type="term" value="F:4-hydroxybenzoate polyprenyltransferase activity"/>
    <property type="evidence" value="ECO:0007669"/>
    <property type="project" value="UniProtKB-UniRule"/>
</dbReference>
<evidence type="ECO:0000256" key="5">
    <source>
        <dbReference type="ARBA" id="ARBA00022519"/>
    </source>
</evidence>
<dbReference type="CDD" id="cd13959">
    <property type="entry name" value="PT_UbiA_COQ2"/>
    <property type="match status" value="1"/>
</dbReference>
<dbReference type="EC" id="2.5.1.39" evidence="11 12"/>
<keyword evidence="7 11" id="KW-0831">Ubiquinone biosynthesis</keyword>
<dbReference type="KEGG" id="pla:Plav_0653"/>
<dbReference type="FunFam" id="1.10.357.140:FF:000003">
    <property type="entry name" value="4-hydroxybenzoate polyprenyltransferase, mitochondrial"/>
    <property type="match status" value="1"/>
</dbReference>
<evidence type="ECO:0000313" key="14">
    <source>
        <dbReference type="Proteomes" id="UP000006377"/>
    </source>
</evidence>
<evidence type="ECO:0000256" key="2">
    <source>
        <dbReference type="ARBA" id="ARBA00004141"/>
    </source>
</evidence>
<organism evidence="13 14">
    <name type="scientific">Parvibaculum lavamentivorans (strain DS-1 / DSM 13023 / NCIMB 13966)</name>
    <dbReference type="NCBI Taxonomy" id="402881"/>
    <lineage>
        <taxon>Bacteria</taxon>
        <taxon>Pseudomonadati</taxon>
        <taxon>Pseudomonadota</taxon>
        <taxon>Alphaproteobacteria</taxon>
        <taxon>Hyphomicrobiales</taxon>
        <taxon>Parvibaculaceae</taxon>
        <taxon>Parvibaculum</taxon>
    </lineage>
</organism>
<sequence>MPSPGVQTRLRIASVGPSKQPRKMLPGRLLAADPKMTQQAETRVADAPPANWVDRFAPRFARPYMRLARLDRPIGTWLLLLPCWWSIALAGDAGPDLGLMLIFAIGAIVMRGAGCTWNDIADRNIDAAVERTRSRPIPSGAVSVKAAWIFLAAQCLAGLAVLLSLNAFTIALGLASLALVAIYPFMKRVTYWPQIVLGLAFNWGALMGWAAVTGSLALAPALLYLGAIFWTVGYDTIYAHQDKDDDALIGVKSSALKLGASTRKWLWVFYGAMIAALVASGAAASIGMFFYLGVALAALQLVWQIVKLDVDDPALCLHLFRSNRDFGFIVFAAIVAGKLF</sequence>
<protein>
    <recommendedName>
        <fullName evidence="11 12">4-hydroxybenzoate octaprenyltransferase</fullName>
        <ecNumber evidence="11 12">2.5.1.39</ecNumber>
    </recommendedName>
    <alternativeName>
        <fullName evidence="11">4-HB polyprenyltransferase</fullName>
    </alternativeName>
</protein>
<evidence type="ECO:0000313" key="13">
    <source>
        <dbReference type="EMBL" id="ABS62276.1"/>
    </source>
</evidence>
<keyword evidence="6 11" id="KW-0808">Transferase</keyword>
<evidence type="ECO:0000256" key="10">
    <source>
        <dbReference type="ARBA" id="ARBA00023136"/>
    </source>
</evidence>
<evidence type="ECO:0000256" key="7">
    <source>
        <dbReference type="ARBA" id="ARBA00022688"/>
    </source>
</evidence>
<dbReference type="STRING" id="402881.Plav_0653"/>
<keyword evidence="14" id="KW-1185">Reference proteome</keyword>
<dbReference type="Proteomes" id="UP000006377">
    <property type="component" value="Chromosome"/>
</dbReference>
<keyword evidence="11" id="KW-0460">Magnesium</keyword>
<dbReference type="Gene3D" id="1.20.120.1780">
    <property type="entry name" value="UbiA prenyltransferase"/>
    <property type="match status" value="1"/>
</dbReference>
<evidence type="ECO:0000256" key="12">
    <source>
        <dbReference type="NCBIfam" id="TIGR01474"/>
    </source>
</evidence>